<dbReference type="EMBL" id="LSSM01003162">
    <property type="protein sequence ID" value="OMJ18859.1"/>
    <property type="molecule type" value="Genomic_DNA"/>
</dbReference>
<evidence type="ECO:0000313" key="2">
    <source>
        <dbReference type="Proteomes" id="UP000187429"/>
    </source>
</evidence>
<keyword evidence="2" id="KW-1185">Reference proteome</keyword>
<reference evidence="2" key="1">
    <citation type="submission" date="2017-01" db="EMBL/GenBank/DDBJ databases">
        <authorList>
            <person name="Wang Y."/>
            <person name="White M."/>
            <person name="Kvist S."/>
            <person name="Moncalvo J.-M."/>
        </authorList>
    </citation>
    <scope>NUCLEOTIDE SEQUENCE [LARGE SCALE GENOMIC DNA]</scope>
    <source>
        <strain evidence="2">ID-206-W2</strain>
    </source>
</reference>
<dbReference type="AlphaFoldDB" id="A0A1R1XWC1"/>
<protein>
    <submittedName>
        <fullName evidence="1">Uncharacterized protein</fullName>
    </submittedName>
</protein>
<gene>
    <name evidence="1" type="ORF">AYI69_g6853</name>
</gene>
<accession>A0A1R1XWC1</accession>
<evidence type="ECO:0000313" key="1">
    <source>
        <dbReference type="EMBL" id="OMJ18859.1"/>
    </source>
</evidence>
<organism evidence="1 2">
    <name type="scientific">Smittium culicis</name>
    <dbReference type="NCBI Taxonomy" id="133412"/>
    <lineage>
        <taxon>Eukaryota</taxon>
        <taxon>Fungi</taxon>
        <taxon>Fungi incertae sedis</taxon>
        <taxon>Zoopagomycota</taxon>
        <taxon>Kickxellomycotina</taxon>
        <taxon>Harpellomycetes</taxon>
        <taxon>Harpellales</taxon>
        <taxon>Legeriomycetaceae</taxon>
        <taxon>Smittium</taxon>
    </lineage>
</organism>
<sequence length="74" mass="7829">MPPIAINTCKNLFPPDSSILSPENIGEFLSPGTNLGIAPLTSYPASGEESDLSSGSQLILDSSIFFLVMFEIPV</sequence>
<proteinExistence type="predicted"/>
<comment type="caution">
    <text evidence="1">The sequence shown here is derived from an EMBL/GenBank/DDBJ whole genome shotgun (WGS) entry which is preliminary data.</text>
</comment>
<name>A0A1R1XWC1_9FUNG</name>
<dbReference type="Proteomes" id="UP000187429">
    <property type="component" value="Unassembled WGS sequence"/>
</dbReference>